<organism evidence="1 2">
    <name type="scientific">Niastella yeongjuensis</name>
    <dbReference type="NCBI Taxonomy" id="354355"/>
    <lineage>
        <taxon>Bacteria</taxon>
        <taxon>Pseudomonadati</taxon>
        <taxon>Bacteroidota</taxon>
        <taxon>Chitinophagia</taxon>
        <taxon>Chitinophagales</taxon>
        <taxon>Chitinophagaceae</taxon>
        <taxon>Niastella</taxon>
    </lineage>
</organism>
<dbReference type="InterPro" id="IPR050708">
    <property type="entry name" value="T6SS_VgrG/RHS"/>
</dbReference>
<accession>A0A1V9EFC9</accession>
<dbReference type="PANTHER" id="PTHR32305:SF15">
    <property type="entry name" value="PROTEIN RHSA-RELATED"/>
    <property type="match status" value="1"/>
</dbReference>
<dbReference type="EMBL" id="LVXG01000034">
    <property type="protein sequence ID" value="OQP44838.1"/>
    <property type="molecule type" value="Genomic_DNA"/>
</dbReference>
<dbReference type="Proteomes" id="UP000192610">
    <property type="component" value="Unassembled WGS sequence"/>
</dbReference>
<proteinExistence type="predicted"/>
<comment type="caution">
    <text evidence="1">The sequence shown here is derived from an EMBL/GenBank/DDBJ whole genome shotgun (WGS) entry which is preliminary data.</text>
</comment>
<evidence type="ECO:0000313" key="2">
    <source>
        <dbReference type="Proteomes" id="UP000192610"/>
    </source>
</evidence>
<dbReference type="STRING" id="354355.SAMN05660816_05940"/>
<evidence type="ECO:0000313" key="1">
    <source>
        <dbReference type="EMBL" id="OQP44838.1"/>
    </source>
</evidence>
<protein>
    <submittedName>
        <fullName evidence="1">Uncharacterized protein</fullName>
    </submittedName>
</protein>
<dbReference type="OrthoDB" id="976756at2"/>
<dbReference type="AlphaFoldDB" id="A0A1V9EFC9"/>
<dbReference type="PANTHER" id="PTHR32305">
    <property type="match status" value="1"/>
</dbReference>
<keyword evidence="2" id="KW-1185">Reference proteome</keyword>
<gene>
    <name evidence="1" type="ORF">A4H97_10790</name>
</gene>
<dbReference type="Gene3D" id="2.180.10.10">
    <property type="entry name" value="RHS repeat-associated core"/>
    <property type="match status" value="1"/>
</dbReference>
<reference evidence="2" key="1">
    <citation type="submission" date="2016-04" db="EMBL/GenBank/DDBJ databases">
        <authorList>
            <person name="Chen L."/>
            <person name="Zhuang W."/>
            <person name="Wang G."/>
        </authorList>
    </citation>
    <scope>NUCLEOTIDE SEQUENCE [LARGE SCALE GENOMIC DNA]</scope>
    <source>
        <strain evidence="2">17621</strain>
    </source>
</reference>
<sequence length="533" mass="58781">MRISNQEPILQLTGTVWTTQGDDAQRKYDYTYDNSGRVTRADFREYTTSSAGWSNAKMDFSVTGLNGKIEYDLNGNLKYMMHKGVMPGNSSPVNIDDLRYFYETLGNKLTKVKDESTLAQGSNGKFGDFTDGSNADNDDYAYDDNGNLVKDLNKDIKDLAGSANGIKYNYLDKPEEIRIIGKGTIKLVYDADGNKLQKIFTPENSNTDTVTSYINGFVYRGDELQYINFEEGRIRVMQTVTSDPNNAYDFLALDGNMDLPGGKRGAYDFFIRDHLGNVRMILTEETHTGRNTCTMELNRANNEETVFGQVDANGTPTGSNEVKARFPVDQIPGQTIGNGWQNNAIGNYVSRLGNLASKVGPNALLKVMAGDEISAEAFYYYQNAVANQPGGASFVSDILLSLAQAISGSPLTAGVTKSAASNITNQLSSSVPFRTIIDPDANDIGDNRPKAYLAILYFDERFNLVEEGSETKRVLQSGNGASPLVLPNRKAPKNGYALVYLCNESDEMVYFNNLQVTHNRGRIIEENLIMPMG</sequence>
<name>A0A1V9EFC9_9BACT</name>
<dbReference type="RefSeq" id="WP_081202891.1">
    <property type="nucleotide sequence ID" value="NZ_FOCZ01000016.1"/>
</dbReference>